<feature type="chain" id="PRO_5046297371" description="Glycoside hydrolase family 5 domain-containing protein" evidence="3">
    <location>
        <begin position="21"/>
        <end position="519"/>
    </location>
</feature>
<dbReference type="SUPFAM" id="SSF51445">
    <property type="entry name" value="(Trans)glycosidases"/>
    <property type="match status" value="1"/>
</dbReference>
<evidence type="ECO:0000256" key="3">
    <source>
        <dbReference type="SAM" id="SignalP"/>
    </source>
</evidence>
<evidence type="ECO:0000256" key="2">
    <source>
        <dbReference type="ARBA" id="ARBA00023295"/>
    </source>
</evidence>
<sequence length="519" mass="57294">MWAMWATLWLAVAAIDGAWGECAEGQCHDQAGLFQIDAKRGTATLGSNRSQQFPGIPIGTNLGGWLCLEDWFFSGNEGRFVSTTDPKGQGVCLPPLLQGGKEPWPSEGMLVQRLVKQHGKELAAQVFEAHRNSFVSAGDLEVLADLGIKIVRIPVVWSLFADALAPLAEEEYGKHNPQNETVVVPDPFYYQNASLVTIPRQLLENLLAHGNQLGLKFLLDLHAFPGGSSDGTYNGIWPLKPVFWKENIQVGDKKTSLQKAGMMIYEKAIEWMESLEGDAFQALEGISPMNEPGHLAGFQSPTWATPDQILGWLSKSIQIFKDSELPLKGKRLYMQIIETAFPDNSFWDVVPDWWNEQTSPMDRDSWAVLDMHWYTAWGTKGGVLPDRAAVACNEPVQKILEVLRPGIEGFAKQFAEKISGQKACTEFSASTNADALLACQDVAVTMPWLQAQVNAMMEQRIAPFFWSFKMPYGTIFESGWSLRKIFGMNVPPPFRCETGAGLLGPDATVPCFAGSCGDD</sequence>
<proteinExistence type="predicted"/>
<evidence type="ECO:0008006" key="6">
    <source>
        <dbReference type="Google" id="ProtNLM"/>
    </source>
</evidence>
<keyword evidence="5" id="KW-1185">Reference proteome</keyword>
<keyword evidence="3" id="KW-0732">Signal</keyword>
<organism evidence="4 5">
    <name type="scientific">Durusdinium trenchii</name>
    <dbReference type="NCBI Taxonomy" id="1381693"/>
    <lineage>
        <taxon>Eukaryota</taxon>
        <taxon>Sar</taxon>
        <taxon>Alveolata</taxon>
        <taxon>Dinophyceae</taxon>
        <taxon>Suessiales</taxon>
        <taxon>Symbiodiniaceae</taxon>
        <taxon>Durusdinium</taxon>
    </lineage>
</organism>
<gene>
    <name evidence="4" type="ORF">CCMP2556_LOCUS35110</name>
</gene>
<accession>A0ABP0P900</accession>
<dbReference type="InterPro" id="IPR050386">
    <property type="entry name" value="Glycosyl_hydrolase_5"/>
</dbReference>
<evidence type="ECO:0000313" key="5">
    <source>
        <dbReference type="Proteomes" id="UP001642484"/>
    </source>
</evidence>
<keyword evidence="1" id="KW-0378">Hydrolase</keyword>
<evidence type="ECO:0000256" key="1">
    <source>
        <dbReference type="ARBA" id="ARBA00022801"/>
    </source>
</evidence>
<keyword evidence="2" id="KW-0326">Glycosidase</keyword>
<reference evidence="4 5" key="1">
    <citation type="submission" date="2024-02" db="EMBL/GenBank/DDBJ databases">
        <authorList>
            <person name="Chen Y."/>
            <person name="Shah S."/>
            <person name="Dougan E. K."/>
            <person name="Thang M."/>
            <person name="Chan C."/>
        </authorList>
    </citation>
    <scope>NUCLEOTIDE SEQUENCE [LARGE SCALE GENOMIC DNA]</scope>
</reference>
<dbReference type="InterPro" id="IPR017853">
    <property type="entry name" value="GH"/>
</dbReference>
<protein>
    <recommendedName>
        <fullName evidence="6">Glycoside hydrolase family 5 domain-containing protein</fullName>
    </recommendedName>
</protein>
<dbReference type="PANTHER" id="PTHR31297:SF38">
    <property type="entry name" value="X8 DOMAIN-CONTAINING PROTEIN"/>
    <property type="match status" value="1"/>
</dbReference>
<dbReference type="EMBL" id="CAXAMN010022618">
    <property type="protein sequence ID" value="CAK9071424.1"/>
    <property type="molecule type" value="Genomic_DNA"/>
</dbReference>
<feature type="signal peptide" evidence="3">
    <location>
        <begin position="1"/>
        <end position="20"/>
    </location>
</feature>
<dbReference type="PANTHER" id="PTHR31297">
    <property type="entry name" value="GLUCAN ENDO-1,6-BETA-GLUCOSIDASE B"/>
    <property type="match status" value="1"/>
</dbReference>
<name>A0ABP0P900_9DINO</name>
<evidence type="ECO:0000313" key="4">
    <source>
        <dbReference type="EMBL" id="CAK9071424.1"/>
    </source>
</evidence>
<dbReference type="Proteomes" id="UP001642484">
    <property type="component" value="Unassembled WGS sequence"/>
</dbReference>
<comment type="caution">
    <text evidence="4">The sequence shown here is derived from an EMBL/GenBank/DDBJ whole genome shotgun (WGS) entry which is preliminary data.</text>
</comment>
<dbReference type="Gene3D" id="3.20.20.80">
    <property type="entry name" value="Glycosidases"/>
    <property type="match status" value="1"/>
</dbReference>